<evidence type="ECO:0000256" key="1">
    <source>
        <dbReference type="SAM" id="SignalP"/>
    </source>
</evidence>
<name>A0A4R2F542_9GAMM</name>
<protein>
    <recommendedName>
        <fullName evidence="4">TonB-dependent receptor-like protein</fullName>
    </recommendedName>
</protein>
<organism evidence="2 3">
    <name type="scientific">Shewanella fodinae</name>
    <dbReference type="NCBI Taxonomy" id="552357"/>
    <lineage>
        <taxon>Bacteria</taxon>
        <taxon>Pseudomonadati</taxon>
        <taxon>Pseudomonadota</taxon>
        <taxon>Gammaproteobacteria</taxon>
        <taxon>Alteromonadales</taxon>
        <taxon>Shewanellaceae</taxon>
        <taxon>Shewanella</taxon>
    </lineage>
</organism>
<gene>
    <name evidence="2" type="ORF">EDC91_1425</name>
</gene>
<comment type="caution">
    <text evidence="2">The sequence shown here is derived from an EMBL/GenBank/DDBJ whole genome shotgun (WGS) entry which is preliminary data.</text>
</comment>
<dbReference type="EMBL" id="SLWF01000042">
    <property type="protein sequence ID" value="TCN78038.1"/>
    <property type="molecule type" value="Genomic_DNA"/>
</dbReference>
<dbReference type="RefSeq" id="WP_133040449.1">
    <property type="nucleotide sequence ID" value="NZ_SLWF01000042.1"/>
</dbReference>
<dbReference type="Proteomes" id="UP000294832">
    <property type="component" value="Unassembled WGS sequence"/>
</dbReference>
<evidence type="ECO:0000313" key="2">
    <source>
        <dbReference type="EMBL" id="TCN78038.1"/>
    </source>
</evidence>
<evidence type="ECO:0008006" key="4">
    <source>
        <dbReference type="Google" id="ProtNLM"/>
    </source>
</evidence>
<keyword evidence="3" id="KW-1185">Reference proteome</keyword>
<reference evidence="2 3" key="1">
    <citation type="submission" date="2019-03" db="EMBL/GenBank/DDBJ databases">
        <title>Freshwater and sediment microbial communities from various areas in North America, analyzing microbe dynamics in response to fracking.</title>
        <authorList>
            <person name="Lamendella R."/>
        </authorList>
    </citation>
    <scope>NUCLEOTIDE SEQUENCE [LARGE SCALE GENOMIC DNA]</scope>
    <source>
        <strain evidence="2 3">74A</strain>
    </source>
</reference>
<proteinExistence type="predicted"/>
<dbReference type="AlphaFoldDB" id="A0A4R2F542"/>
<dbReference type="OrthoDB" id="8670144at2"/>
<keyword evidence="1" id="KW-0732">Signal</keyword>
<accession>A0A4R2F542</accession>
<feature type="signal peptide" evidence="1">
    <location>
        <begin position="1"/>
        <end position="23"/>
    </location>
</feature>
<sequence length="65" mass="7046">MKIVYTLAAFAVAQLLVSPILYAETVDGAANNTIEKLIITSSRMDKPLSAIPNTVTVIDQEQLKL</sequence>
<feature type="chain" id="PRO_5020473669" description="TonB-dependent receptor-like protein" evidence="1">
    <location>
        <begin position="24"/>
        <end position="65"/>
    </location>
</feature>
<evidence type="ECO:0000313" key="3">
    <source>
        <dbReference type="Proteomes" id="UP000294832"/>
    </source>
</evidence>